<feature type="region of interest" description="Disordered" evidence="3">
    <location>
        <begin position="55"/>
        <end position="120"/>
    </location>
</feature>
<feature type="signal peptide" evidence="4">
    <location>
        <begin position="1"/>
        <end position="43"/>
    </location>
</feature>
<keyword evidence="7" id="KW-1185">Reference proteome</keyword>
<name>A0AAN6GWT7_9BASI</name>
<dbReference type="InterPro" id="IPR036779">
    <property type="entry name" value="LysM_dom_sf"/>
</dbReference>
<evidence type="ECO:0000256" key="1">
    <source>
        <dbReference type="ARBA" id="ARBA00022669"/>
    </source>
</evidence>
<proteinExistence type="predicted"/>
<dbReference type="InterPro" id="IPR018392">
    <property type="entry name" value="LysM"/>
</dbReference>
<feature type="compositionally biased region" description="Low complexity" evidence="3">
    <location>
        <begin position="96"/>
        <end position="117"/>
    </location>
</feature>
<dbReference type="PROSITE" id="PS51782">
    <property type="entry name" value="LYSM"/>
    <property type="match status" value="2"/>
</dbReference>
<dbReference type="Gene3D" id="3.10.350.10">
    <property type="entry name" value="LysM domain"/>
    <property type="match status" value="2"/>
</dbReference>
<dbReference type="EMBL" id="JAPDMZ010000051">
    <property type="protein sequence ID" value="KAK0553364.1"/>
    <property type="molecule type" value="Genomic_DNA"/>
</dbReference>
<dbReference type="SMART" id="SM00257">
    <property type="entry name" value="LysM"/>
    <property type="match status" value="2"/>
</dbReference>
<evidence type="ECO:0000313" key="6">
    <source>
        <dbReference type="EMBL" id="KAK0553364.1"/>
    </source>
</evidence>
<protein>
    <recommendedName>
        <fullName evidence="5">LysM domain-containing protein</fullName>
    </recommendedName>
</protein>
<dbReference type="CDD" id="cd00118">
    <property type="entry name" value="LysM"/>
    <property type="match status" value="2"/>
</dbReference>
<keyword evidence="2" id="KW-0843">Virulence</keyword>
<evidence type="ECO:0000256" key="4">
    <source>
        <dbReference type="SAM" id="SignalP"/>
    </source>
</evidence>
<dbReference type="SUPFAM" id="SSF54106">
    <property type="entry name" value="LysM domain"/>
    <property type="match status" value="2"/>
</dbReference>
<keyword evidence="1" id="KW-0147">Chitin-binding</keyword>
<dbReference type="PANTHER" id="PTHR34997:SF1">
    <property type="entry name" value="PEPTIDOGLYCAN-BINDING LYSIN DOMAIN"/>
    <property type="match status" value="1"/>
</dbReference>
<dbReference type="GO" id="GO:0008061">
    <property type="term" value="F:chitin binding"/>
    <property type="evidence" value="ECO:0007669"/>
    <property type="project" value="UniProtKB-KW"/>
</dbReference>
<feature type="domain" description="LysM" evidence="5">
    <location>
        <begin position="162"/>
        <end position="209"/>
    </location>
</feature>
<organism evidence="6 7">
    <name type="scientific">Tilletia horrida</name>
    <dbReference type="NCBI Taxonomy" id="155126"/>
    <lineage>
        <taxon>Eukaryota</taxon>
        <taxon>Fungi</taxon>
        <taxon>Dikarya</taxon>
        <taxon>Basidiomycota</taxon>
        <taxon>Ustilaginomycotina</taxon>
        <taxon>Exobasidiomycetes</taxon>
        <taxon>Tilletiales</taxon>
        <taxon>Tilletiaceae</taxon>
        <taxon>Tilletia</taxon>
    </lineage>
</organism>
<comment type="caution">
    <text evidence="6">The sequence shown here is derived from an EMBL/GenBank/DDBJ whole genome shotgun (WGS) entry which is preliminary data.</text>
</comment>
<dbReference type="Proteomes" id="UP001176517">
    <property type="component" value="Unassembled WGS sequence"/>
</dbReference>
<evidence type="ECO:0000313" key="7">
    <source>
        <dbReference type="Proteomes" id="UP001176517"/>
    </source>
</evidence>
<evidence type="ECO:0000256" key="3">
    <source>
        <dbReference type="SAM" id="MobiDB-lite"/>
    </source>
</evidence>
<accession>A0AAN6GWT7</accession>
<dbReference type="PANTHER" id="PTHR34997">
    <property type="entry name" value="AM15"/>
    <property type="match status" value="1"/>
</dbReference>
<gene>
    <name evidence="6" type="ORF">OC846_002524</name>
</gene>
<evidence type="ECO:0000259" key="5">
    <source>
        <dbReference type="PROSITE" id="PS51782"/>
    </source>
</evidence>
<reference evidence="6" key="1">
    <citation type="journal article" date="2023" name="PhytoFront">
        <title>Draft Genome Resources of Seven Strains of Tilletia horrida, Causal Agent of Kernel Smut of Rice.</title>
        <authorList>
            <person name="Khanal S."/>
            <person name="Antony Babu S."/>
            <person name="Zhou X.G."/>
        </authorList>
    </citation>
    <scope>NUCLEOTIDE SEQUENCE</scope>
    <source>
        <strain evidence="6">TX6</strain>
    </source>
</reference>
<evidence type="ECO:0000256" key="2">
    <source>
        <dbReference type="ARBA" id="ARBA00023026"/>
    </source>
</evidence>
<keyword evidence="4" id="KW-0732">Signal</keyword>
<sequence length="286" mass="30820">MRFTSHKQQQQQQRRRTSTVSLAALALASVFLFSSASVAAAAAQDTGALARDPDLHHQRHHAAAHNAVHAAHVHHSSAPASSASTTTEKHHKKLGAPSSLPKSKSHSSKSAAVAAGSNQLGAHMREADDGSSKLYSVGDKATELVGSGTDTLYLSNATACARHYTVQDTDTCDIIGHKTHTSTYQIMALNIDKTGPYCYGLETGMRLCLGRFGSDCQLVHRVRNDESCTDILQKYDLSRRVLMENNPNLDCGNIYNGLNLCVAPGRIAPPEPHGLYVARRSVKEEL</sequence>
<feature type="chain" id="PRO_5042942866" description="LysM domain-containing protein" evidence="4">
    <location>
        <begin position="44"/>
        <end position="286"/>
    </location>
</feature>
<dbReference type="InterPro" id="IPR052210">
    <property type="entry name" value="LysM1-like"/>
</dbReference>
<dbReference type="AlphaFoldDB" id="A0AAN6GWT7"/>
<feature type="compositionally biased region" description="Low complexity" evidence="3">
    <location>
        <begin position="64"/>
        <end position="84"/>
    </location>
</feature>
<feature type="domain" description="LysM" evidence="5">
    <location>
        <begin position="218"/>
        <end position="262"/>
    </location>
</feature>
<dbReference type="Pfam" id="PF01476">
    <property type="entry name" value="LysM"/>
    <property type="match status" value="2"/>
</dbReference>